<comment type="caution">
    <text evidence="3">The sequence shown here is derived from an EMBL/GenBank/DDBJ whole genome shotgun (WGS) entry which is preliminary data.</text>
</comment>
<dbReference type="InterPro" id="IPR027417">
    <property type="entry name" value="P-loop_NTPase"/>
</dbReference>
<dbReference type="GO" id="GO:0016887">
    <property type="term" value="F:ATP hydrolysis activity"/>
    <property type="evidence" value="ECO:0007669"/>
    <property type="project" value="InterPro"/>
</dbReference>
<dbReference type="SUPFAM" id="SSF52540">
    <property type="entry name" value="P-loop containing nucleoside triphosphate hydrolases"/>
    <property type="match status" value="2"/>
</dbReference>
<feature type="non-terminal residue" evidence="3">
    <location>
        <position position="1"/>
    </location>
</feature>
<dbReference type="GO" id="GO:0045037">
    <property type="term" value="P:protein import into chloroplast stroma"/>
    <property type="evidence" value="ECO:0007669"/>
    <property type="project" value="TreeGrafter"/>
</dbReference>
<gene>
    <name evidence="3" type="ORF">LITE_LOCUS23299</name>
</gene>
<dbReference type="InterPro" id="IPR003959">
    <property type="entry name" value="ATPase_AAA_core"/>
</dbReference>
<dbReference type="AlphaFoldDB" id="A0AAV0LD68"/>
<dbReference type="GO" id="GO:0004176">
    <property type="term" value="F:ATP-dependent peptidase activity"/>
    <property type="evidence" value="ECO:0007669"/>
    <property type="project" value="TreeGrafter"/>
</dbReference>
<keyword evidence="4" id="KW-1185">Reference proteome</keyword>
<reference evidence="3" key="1">
    <citation type="submission" date="2022-08" db="EMBL/GenBank/DDBJ databases">
        <authorList>
            <person name="Gutierrez-Valencia J."/>
        </authorList>
    </citation>
    <scope>NUCLEOTIDE SEQUENCE</scope>
</reference>
<keyword evidence="1" id="KW-0732">Signal</keyword>
<evidence type="ECO:0000256" key="1">
    <source>
        <dbReference type="SAM" id="SignalP"/>
    </source>
</evidence>
<feature type="signal peptide" evidence="1">
    <location>
        <begin position="1"/>
        <end position="22"/>
    </location>
</feature>
<accession>A0AAV0LD68</accession>
<dbReference type="FunFam" id="3.40.50.300:FF:000982">
    <property type="entry name" value="Inactive ATP-dependent zinc metalloprotease FTSHI 2 like"/>
    <property type="match status" value="2"/>
</dbReference>
<dbReference type="Pfam" id="PF17862">
    <property type="entry name" value="AAA_lid_3"/>
    <property type="match status" value="2"/>
</dbReference>
<dbReference type="PANTHER" id="PTHR23076">
    <property type="entry name" value="METALLOPROTEASE M41 FTSH"/>
    <property type="match status" value="1"/>
</dbReference>
<dbReference type="GO" id="GO:0006508">
    <property type="term" value="P:proteolysis"/>
    <property type="evidence" value="ECO:0007669"/>
    <property type="project" value="TreeGrafter"/>
</dbReference>
<feature type="domain" description="AAA+ ATPase" evidence="2">
    <location>
        <begin position="674"/>
        <end position="813"/>
    </location>
</feature>
<proteinExistence type="predicted"/>
<organism evidence="3 4">
    <name type="scientific">Linum tenue</name>
    <dbReference type="NCBI Taxonomy" id="586396"/>
    <lineage>
        <taxon>Eukaryota</taxon>
        <taxon>Viridiplantae</taxon>
        <taxon>Streptophyta</taxon>
        <taxon>Embryophyta</taxon>
        <taxon>Tracheophyta</taxon>
        <taxon>Spermatophyta</taxon>
        <taxon>Magnoliopsida</taxon>
        <taxon>eudicotyledons</taxon>
        <taxon>Gunneridae</taxon>
        <taxon>Pentapetalae</taxon>
        <taxon>rosids</taxon>
        <taxon>fabids</taxon>
        <taxon>Malpighiales</taxon>
        <taxon>Linaceae</taxon>
        <taxon>Linum</taxon>
    </lineage>
</organism>
<dbReference type="Pfam" id="PF00004">
    <property type="entry name" value="AAA"/>
    <property type="match status" value="2"/>
</dbReference>
<dbReference type="FunFam" id="1.10.8.60:FF:000072">
    <property type="entry name" value="probable inactive ATP-dependent zinc metalloprotease FTSHI 2, chloroplastic"/>
    <property type="match status" value="2"/>
</dbReference>
<name>A0AAV0LD68_9ROSI</name>
<dbReference type="InterPro" id="IPR003593">
    <property type="entry name" value="AAA+_ATPase"/>
</dbReference>
<evidence type="ECO:0000313" key="4">
    <source>
        <dbReference type="Proteomes" id="UP001154282"/>
    </source>
</evidence>
<dbReference type="GO" id="GO:0005524">
    <property type="term" value="F:ATP binding"/>
    <property type="evidence" value="ECO:0007669"/>
    <property type="project" value="InterPro"/>
</dbReference>
<evidence type="ECO:0000313" key="3">
    <source>
        <dbReference type="EMBL" id="CAI0432130.1"/>
    </source>
</evidence>
<dbReference type="SMART" id="SM00382">
    <property type="entry name" value="AAA"/>
    <property type="match status" value="2"/>
</dbReference>
<sequence length="1055" mass="115484">WQSWYWHFLSCTVFFWISGCRIQLSDFKWHYGVQLCHGYCGTCVVSTGRGNCPCFKEPYKDYCYAYTPPVKKPERPKPYLGLKFFPIGEMYRRRGFKILGGILLCGSPGVGKTQLAKVVAGEAAVTFFSTSGSQVVEICVGVGASRVRSLNQEARENAPSLVFTEELNVVGRERGLINGSGGQKRDATLHQLLVCLEGFEGRGEVITIASTNRQDILDPALVHPGRFDRKIYIPRPGLIGCMEILKVHASNKPMAEDVDYMAVASMTDGMVGVELANIIEVAAINMMRDGRNEITTDDFLQAAQIEERGWKKVAINEAAMAVVALNFLDFRDIEFVTISPRAGLAGLINTCRMVLQHPLSCQFAAVKLVVERVDHTEKPLDALWNCVLICLCYSWVVLIRIAVVFKAADLVEMFCPNLPLPEGWNPQGNCCSTPRTTTTVQLPTTGQLPVFDASGSLKLAPQQILAKRFVNKGNQAGMQSFAASPVGSSTSKPSFPSRPSCAPNHEAVFMDTKIHAPNSFPSSSFLPSPPQRPPTHSAGTHLLPKLHTTDYLNEDPISICAPKNESFVSSVAGIIAGNLGIGIFCLARFSSGFPGCRIQLSDFKWHYGVQLCHGYCGTCVVSTGRGNCPCFKEPYKDYCYAYTPPVKKPERPKPYLGLKFFPIGEMYRRRGFKILGGILLCGSPGVGKTHLAKVVAGEAAVTFFSTSGSQVVEICVGVGASRVRSLNQEARENAPSLVFTEELNVVGRERGLINGSGGQKRDATLHQLLVCLEGFEGRGEVITIASTNRQDILDPALVHPGRFDRKIYIPRPGLIGCMEILKVHASNKPMAEDVDYMAVASMTDGMVGVELANIIEVAAINMMRDGRNEITTDDFLQAAQIEERGWKKVAINEAAMAVVALNFLDFRDIEFVTISPRAGLAGLINTCRMVLQHPLSCQFAAVKLVVERVDHTEKPLDALWNCVLICLCYSWVVLIRIAVVFKAADLVEMFCPNLPLPEGWNPQGNCCSTPRTTTTVQLPTTGQLPVFDASGSLKLAPQQILAKRFVNKGNQAGMQ</sequence>
<dbReference type="Gene3D" id="3.40.50.300">
    <property type="entry name" value="P-loop containing nucleotide triphosphate hydrolases"/>
    <property type="match status" value="2"/>
</dbReference>
<evidence type="ECO:0000259" key="2">
    <source>
        <dbReference type="SMART" id="SM00382"/>
    </source>
</evidence>
<dbReference type="InterPro" id="IPR041569">
    <property type="entry name" value="AAA_lid_3"/>
</dbReference>
<dbReference type="Proteomes" id="UP001154282">
    <property type="component" value="Unassembled WGS sequence"/>
</dbReference>
<dbReference type="PANTHER" id="PTHR23076:SF56">
    <property type="entry name" value="INACTIVE ATP-DEPENDENT ZINC METALLOPROTEASE FTSHI 2, CHLOROPLASTIC-RELATED"/>
    <property type="match status" value="1"/>
</dbReference>
<feature type="non-terminal residue" evidence="3">
    <location>
        <position position="1055"/>
    </location>
</feature>
<dbReference type="EMBL" id="CAMGYJ010000006">
    <property type="protein sequence ID" value="CAI0432130.1"/>
    <property type="molecule type" value="Genomic_DNA"/>
</dbReference>
<feature type="chain" id="PRO_5043695686" description="AAA+ ATPase domain-containing protein" evidence="1">
    <location>
        <begin position="23"/>
        <end position="1055"/>
    </location>
</feature>
<dbReference type="GO" id="GO:0009507">
    <property type="term" value="C:chloroplast"/>
    <property type="evidence" value="ECO:0007669"/>
    <property type="project" value="TreeGrafter"/>
</dbReference>
<feature type="domain" description="AAA+ ATPase" evidence="2">
    <location>
        <begin position="98"/>
        <end position="237"/>
    </location>
</feature>
<dbReference type="Gene3D" id="1.10.8.60">
    <property type="match status" value="2"/>
</dbReference>
<protein>
    <recommendedName>
        <fullName evidence="2">AAA+ ATPase domain-containing protein</fullName>
    </recommendedName>
</protein>